<dbReference type="InterPro" id="IPR014756">
    <property type="entry name" value="Ig_E-set"/>
</dbReference>
<name>A0A9X1SV69_9ACTN</name>
<feature type="transmembrane region" description="Helical" evidence="2">
    <location>
        <begin position="192"/>
        <end position="213"/>
    </location>
</feature>
<protein>
    <submittedName>
        <fullName evidence="4">Molybdopterin-dependent oxidoreductase</fullName>
    </submittedName>
</protein>
<sequence length="540" mass="56072">MKKPLAAAAGLVSGIFALGLAEMIAGLVTPSAAPIIALGDVVVDHVPAGLKSFAISTFGTHDKLALLTVAYLIAALLSALAGLLAVQDRAGSPARAGRAGTWLVLALGALAAFAAATRPEASALAALPSLVGAAAGMYVLQVLAGLVREFAAAHPEPTARPEPAEQPGLAEQPDLARQSDPARQQLAGRRTALGLGAVLAVGVITGAVGNWLGARLRGAQESRAAIKLPSPADAAPDLPAGVEVGVEGMEPFITPNADFYRIDTALSVPLLRAEDWSLRIHGLVDREITLTWAELIAADLVERDLTLMCVSNEVGGDLTGTARWLGLPLGPLLQRAGISAEADMVLSKSSDGWTASTPLEVLTDGRDCLLAIGMNGQPLPLEHGFPVRMVVPGLYGYVSATKWVVDLEVTRFDRAEAYWSTRGWSQRGPVKTSSRIDVPANGADLAAGTVAVAGIAWAQHRGIQAVEVRIDEGPWQSATLGAEASVDTWRQWYLSWNAPAGSHRIQVRATDGDGAVQVEDVAPPAPDGATGWDSIEVSVA</sequence>
<evidence type="ECO:0000313" key="4">
    <source>
        <dbReference type="EMBL" id="MCD5313449.1"/>
    </source>
</evidence>
<keyword evidence="5" id="KW-1185">Reference proteome</keyword>
<feature type="transmembrane region" description="Helical" evidence="2">
    <location>
        <begin position="123"/>
        <end position="147"/>
    </location>
</feature>
<dbReference type="GO" id="GO:0020037">
    <property type="term" value="F:heme binding"/>
    <property type="evidence" value="ECO:0007669"/>
    <property type="project" value="TreeGrafter"/>
</dbReference>
<keyword evidence="2" id="KW-0812">Transmembrane</keyword>
<dbReference type="Gene3D" id="3.90.420.10">
    <property type="entry name" value="Oxidoreductase, molybdopterin-binding domain"/>
    <property type="match status" value="1"/>
</dbReference>
<evidence type="ECO:0000259" key="3">
    <source>
        <dbReference type="Pfam" id="PF00174"/>
    </source>
</evidence>
<dbReference type="GO" id="GO:0008482">
    <property type="term" value="F:sulfite oxidase activity"/>
    <property type="evidence" value="ECO:0007669"/>
    <property type="project" value="TreeGrafter"/>
</dbReference>
<evidence type="ECO:0000256" key="2">
    <source>
        <dbReference type="SAM" id="Phobius"/>
    </source>
</evidence>
<dbReference type="RefSeq" id="WP_231444645.1">
    <property type="nucleotide sequence ID" value="NZ_JAJOMB010000011.1"/>
</dbReference>
<proteinExistence type="predicted"/>
<gene>
    <name evidence="4" type="ORF">LR394_21305</name>
</gene>
<keyword evidence="2" id="KW-0472">Membrane</keyword>
<dbReference type="EMBL" id="JAJOMB010000011">
    <property type="protein sequence ID" value="MCD5313449.1"/>
    <property type="molecule type" value="Genomic_DNA"/>
</dbReference>
<dbReference type="InterPro" id="IPR000572">
    <property type="entry name" value="OxRdtase_Mopterin-bd_dom"/>
</dbReference>
<evidence type="ECO:0000313" key="5">
    <source>
        <dbReference type="Proteomes" id="UP001138997"/>
    </source>
</evidence>
<organism evidence="4 5">
    <name type="scientific">Kineosporia babensis</name>
    <dbReference type="NCBI Taxonomy" id="499548"/>
    <lineage>
        <taxon>Bacteria</taxon>
        <taxon>Bacillati</taxon>
        <taxon>Actinomycetota</taxon>
        <taxon>Actinomycetes</taxon>
        <taxon>Kineosporiales</taxon>
        <taxon>Kineosporiaceae</taxon>
        <taxon>Kineosporia</taxon>
    </lineage>
</organism>
<feature type="transmembrane region" description="Helical" evidence="2">
    <location>
        <begin position="64"/>
        <end position="87"/>
    </location>
</feature>
<dbReference type="PANTHER" id="PTHR19372">
    <property type="entry name" value="SULFITE REDUCTASE"/>
    <property type="match status" value="1"/>
</dbReference>
<dbReference type="Gene3D" id="2.60.40.650">
    <property type="match status" value="1"/>
</dbReference>
<feature type="transmembrane region" description="Helical" evidence="2">
    <location>
        <begin position="99"/>
        <end position="117"/>
    </location>
</feature>
<dbReference type="PANTHER" id="PTHR19372:SF7">
    <property type="entry name" value="SULFITE OXIDASE, MITOCHONDRIAL"/>
    <property type="match status" value="1"/>
</dbReference>
<feature type="region of interest" description="Disordered" evidence="1">
    <location>
        <begin position="154"/>
        <end position="183"/>
    </location>
</feature>
<dbReference type="SUPFAM" id="SSF56524">
    <property type="entry name" value="Oxidoreductase molybdopterin-binding domain"/>
    <property type="match status" value="1"/>
</dbReference>
<dbReference type="Pfam" id="PF00174">
    <property type="entry name" value="Oxidored_molyb"/>
    <property type="match status" value="1"/>
</dbReference>
<dbReference type="GO" id="GO:0006790">
    <property type="term" value="P:sulfur compound metabolic process"/>
    <property type="evidence" value="ECO:0007669"/>
    <property type="project" value="TreeGrafter"/>
</dbReference>
<dbReference type="SUPFAM" id="SSF81296">
    <property type="entry name" value="E set domains"/>
    <property type="match status" value="1"/>
</dbReference>
<dbReference type="Proteomes" id="UP001138997">
    <property type="component" value="Unassembled WGS sequence"/>
</dbReference>
<accession>A0A9X1SV69</accession>
<comment type="caution">
    <text evidence="4">The sequence shown here is derived from an EMBL/GenBank/DDBJ whole genome shotgun (WGS) entry which is preliminary data.</text>
</comment>
<keyword evidence="2" id="KW-1133">Transmembrane helix</keyword>
<dbReference type="GO" id="GO:0043546">
    <property type="term" value="F:molybdopterin cofactor binding"/>
    <property type="evidence" value="ECO:0007669"/>
    <property type="project" value="TreeGrafter"/>
</dbReference>
<feature type="domain" description="Oxidoreductase molybdopterin-binding" evidence="3">
    <location>
        <begin position="266"/>
        <end position="418"/>
    </location>
</feature>
<evidence type="ECO:0000256" key="1">
    <source>
        <dbReference type="SAM" id="MobiDB-lite"/>
    </source>
</evidence>
<dbReference type="AlphaFoldDB" id="A0A9X1SV69"/>
<dbReference type="InterPro" id="IPR036374">
    <property type="entry name" value="OxRdtase_Mopterin-bd_sf"/>
</dbReference>
<reference evidence="4" key="1">
    <citation type="submission" date="2021-11" db="EMBL/GenBank/DDBJ databases">
        <title>Streptomyces corallinus and Kineosporia corallina sp. nov., two new coral-derived marine actinobacteria.</title>
        <authorList>
            <person name="Buangrab K."/>
            <person name="Sutthacheep M."/>
            <person name="Yeemin T."/>
            <person name="Harunari E."/>
            <person name="Igarashi Y."/>
            <person name="Sripreechasak P."/>
            <person name="Kanchanasin P."/>
            <person name="Tanasupawat S."/>
            <person name="Phongsopitanun W."/>
        </authorList>
    </citation>
    <scope>NUCLEOTIDE SEQUENCE</scope>
    <source>
        <strain evidence="4">JCM 31032</strain>
    </source>
</reference>